<dbReference type="EnsemblMetazoa" id="HelroT187887">
    <property type="protein sequence ID" value="HelroP187887"/>
    <property type="gene ID" value="HelroG187887"/>
</dbReference>
<feature type="domain" description="Nuclear factor related to kappa-B-binding protein winged helix-like" evidence="1">
    <location>
        <begin position="3"/>
        <end position="77"/>
    </location>
</feature>
<reference evidence="4" key="3">
    <citation type="submission" date="2015-06" db="UniProtKB">
        <authorList>
            <consortium name="EnsemblMetazoa"/>
        </authorList>
    </citation>
    <scope>IDENTIFICATION</scope>
</reference>
<dbReference type="Gene3D" id="1.10.10.2430">
    <property type="entry name" value="NFRKB winged helix-like domain"/>
    <property type="match status" value="1"/>
</dbReference>
<dbReference type="RefSeq" id="XP_009009191.1">
    <property type="nucleotide sequence ID" value="XM_009010943.1"/>
</dbReference>
<proteinExistence type="predicted"/>
<dbReference type="GeneID" id="20210708"/>
<dbReference type="eggNOG" id="KOG1927">
    <property type="taxonomic scope" value="Eukaryota"/>
</dbReference>
<dbReference type="Pfam" id="PF25793">
    <property type="entry name" value="WHD_2nd_NFRKB"/>
    <property type="match status" value="1"/>
</dbReference>
<dbReference type="InterPro" id="IPR024867">
    <property type="entry name" value="NFRKB"/>
</dbReference>
<dbReference type="HOGENOM" id="CLU_366122_0_0_1"/>
<evidence type="ECO:0000259" key="1">
    <source>
        <dbReference type="Pfam" id="PF14465"/>
    </source>
</evidence>
<evidence type="ECO:0000259" key="2">
    <source>
        <dbReference type="Pfam" id="PF25793"/>
    </source>
</evidence>
<dbReference type="KEGG" id="hro:HELRODRAFT_187887"/>
<dbReference type="PANTHER" id="PTHR13052">
    <property type="entry name" value="NFRKB-RELATED"/>
    <property type="match status" value="1"/>
</dbReference>
<keyword evidence="5" id="KW-1185">Reference proteome</keyword>
<evidence type="ECO:0000313" key="5">
    <source>
        <dbReference type="Proteomes" id="UP000015101"/>
    </source>
</evidence>
<organism evidence="4 5">
    <name type="scientific">Helobdella robusta</name>
    <name type="common">Californian leech</name>
    <dbReference type="NCBI Taxonomy" id="6412"/>
    <lineage>
        <taxon>Eukaryota</taxon>
        <taxon>Metazoa</taxon>
        <taxon>Spiralia</taxon>
        <taxon>Lophotrochozoa</taxon>
        <taxon>Annelida</taxon>
        <taxon>Clitellata</taxon>
        <taxon>Hirudinea</taxon>
        <taxon>Rhynchobdellida</taxon>
        <taxon>Glossiphoniidae</taxon>
        <taxon>Helobdella</taxon>
    </lineage>
</organism>
<dbReference type="CTD" id="20210708"/>
<name>T1FPG1_HELRO</name>
<dbReference type="InterPro" id="IPR057748">
    <property type="entry name" value="NFRKB_WH_2"/>
</dbReference>
<evidence type="ECO:0000313" key="4">
    <source>
        <dbReference type="EnsemblMetazoa" id="HelroP187887"/>
    </source>
</evidence>
<dbReference type="AlphaFoldDB" id="T1FPG1"/>
<dbReference type="InParanoid" id="T1FPG1"/>
<evidence type="ECO:0000313" key="3">
    <source>
        <dbReference type="EMBL" id="ESO12471.1"/>
    </source>
</evidence>
<dbReference type="EMBL" id="KB095811">
    <property type="protein sequence ID" value="ESO12471.1"/>
    <property type="molecule type" value="Genomic_DNA"/>
</dbReference>
<dbReference type="InterPro" id="IPR025220">
    <property type="entry name" value="NFRKB_WH_1"/>
</dbReference>
<reference evidence="3 5" key="2">
    <citation type="journal article" date="2013" name="Nature">
        <title>Insights into bilaterian evolution from three spiralian genomes.</title>
        <authorList>
            <person name="Simakov O."/>
            <person name="Marletaz F."/>
            <person name="Cho S.J."/>
            <person name="Edsinger-Gonzales E."/>
            <person name="Havlak P."/>
            <person name="Hellsten U."/>
            <person name="Kuo D.H."/>
            <person name="Larsson T."/>
            <person name="Lv J."/>
            <person name="Arendt D."/>
            <person name="Savage R."/>
            <person name="Osoegawa K."/>
            <person name="de Jong P."/>
            <person name="Grimwood J."/>
            <person name="Chapman J.A."/>
            <person name="Shapiro H."/>
            <person name="Aerts A."/>
            <person name="Otillar R.P."/>
            <person name="Terry A.Y."/>
            <person name="Boore J.L."/>
            <person name="Grigoriev I.V."/>
            <person name="Lindberg D.R."/>
            <person name="Seaver E.C."/>
            <person name="Weisblat D.A."/>
            <person name="Putnam N.H."/>
            <person name="Rokhsar D.S."/>
        </authorList>
    </citation>
    <scope>NUCLEOTIDE SEQUENCE</scope>
</reference>
<dbReference type="Proteomes" id="UP000015101">
    <property type="component" value="Unassembled WGS sequence"/>
</dbReference>
<dbReference type="PANTHER" id="PTHR13052:SF3">
    <property type="entry name" value="NUCLEAR FACTOR RELATED TO KAPPA-B-BINDING PROTEIN"/>
    <property type="match status" value="1"/>
</dbReference>
<dbReference type="STRING" id="6412.T1FPG1"/>
<protein>
    <submittedName>
        <fullName evidence="3 4">Uncharacterized protein</fullName>
    </submittedName>
</protein>
<reference evidence="5" key="1">
    <citation type="submission" date="2012-12" db="EMBL/GenBank/DDBJ databases">
        <authorList>
            <person name="Hellsten U."/>
            <person name="Grimwood J."/>
            <person name="Chapman J.A."/>
            <person name="Shapiro H."/>
            <person name="Aerts A."/>
            <person name="Otillar R.P."/>
            <person name="Terry A.Y."/>
            <person name="Boore J.L."/>
            <person name="Simakov O."/>
            <person name="Marletaz F."/>
            <person name="Cho S.-J."/>
            <person name="Edsinger-Gonzales E."/>
            <person name="Havlak P."/>
            <person name="Kuo D.-H."/>
            <person name="Larsson T."/>
            <person name="Lv J."/>
            <person name="Arendt D."/>
            <person name="Savage R."/>
            <person name="Osoegawa K."/>
            <person name="de Jong P."/>
            <person name="Lindberg D.R."/>
            <person name="Seaver E.C."/>
            <person name="Weisblat D.A."/>
            <person name="Putnam N.H."/>
            <person name="Grigoriev I.V."/>
            <person name="Rokhsar D.S."/>
        </authorList>
    </citation>
    <scope>NUCLEOTIDE SEQUENCE</scope>
</reference>
<dbReference type="EMBL" id="AMQM01000172">
    <property type="status" value="NOT_ANNOTATED_CDS"/>
    <property type="molecule type" value="Genomic_DNA"/>
</dbReference>
<dbReference type="GO" id="GO:0031011">
    <property type="term" value="C:Ino80 complex"/>
    <property type="evidence" value="ECO:0007669"/>
    <property type="project" value="InterPro"/>
</dbReference>
<feature type="domain" description="Nuclear factor related to kappa-B-binding protein second winged helix" evidence="2">
    <location>
        <begin position="115"/>
        <end position="255"/>
    </location>
</feature>
<sequence>MNEPDTTNNAWKLEYNDWVELVLPALKFLSNQSIGTSSSYEAFNPFVAFDESSQSWRWVSEEMFDNDDQLSVLYYHWMEERNSLQLDSSIAESSAVVPEARFRTDYIVQVSTFEERETFREQERQRFNNPHRSFTYRQHGYESTVGPVKGVYSRESNMMKARGHALLVRDRPACVNILTLVHDSAARLPNGQGTRADICTLLKDSQYLADDIAEAQLHTVVSGALDRLHYEKDPCVKYDGAQKVWIHRHRNRTEEEFERIHQMQRAAIRAKKLASTMKSNMRKIQQQQIKLQQQQNQVQSNVDSTVKGCPQNVPHAHKKQKQSKLCAKLSESAESSSAIVNANDSVNLNKQLLNYQEVPQKQSKIQAILQLPDNTLPDVAFTERKHLLQQTSRLQAQQLLANRKPSTSGIPNLNVQQHDSTMELVKASSLMSDFQLANQQKQASGLNVCAATSVTLQHISRPQISNSSKQLFSQHNLILMSQKKQDKQYSTITTSATERVNPSSPWNNEYVAKLLKSNKFNTTTTLQQQVATSSAALLTSSVVNLLSNVQNINSPSVKRNVLNLNAIRLLSLPPRLVNVDQSKLLKADQSMVLRSTSNNVPIVQSNISSTNMLMVSHNITNTSQLMTSRLPTLDNAQLPVLNVKPSSSLNSLMASLAPVTMKQVQQQKQIGQMQTLRPQILSTNVQPQQQAQQIRTLFLSPQQQQQLKQLQQLRSPASQPLAAQQATSPAHLPITLQGFLQLINQNQININNHAASVPTTKR</sequence>
<gene>
    <name evidence="4" type="primary">20210708</name>
    <name evidence="3" type="ORF">HELRODRAFT_187887</name>
</gene>
<dbReference type="InterPro" id="IPR038106">
    <property type="entry name" value="NFRKB_winged_sf"/>
</dbReference>
<dbReference type="Pfam" id="PF14465">
    <property type="entry name" value="WHD_1st_NFRKB"/>
    <property type="match status" value="1"/>
</dbReference>
<dbReference type="OrthoDB" id="70874at2759"/>
<accession>T1FPG1</accession>